<name>A0A4U1JIE5_9BACT</name>
<protein>
    <recommendedName>
        <fullName evidence="3">Tetratricopeptide repeat protein</fullName>
    </recommendedName>
</protein>
<sequence length="243" mass="27210">MAHGKRLMTRSLPKDCFYCRDKEATAQYVHAGIDEAVCSSCLKRLTARDALEDRLMEIVTLESQGRYDDALACLTAIFEANRHLDDDQWLERSIAMHRCAIFVDAGRFTEAEQACRAWAALGFDTVDLRWLQASYLAQALDALGRSREALAVLEEALGHRDPRYLPRARGLLRQLAELSEELGEMVAPEWRHLAEAVARRFRVELPVADTLAASIIELANATRDLRPASLDEWEKGEGKGGGP</sequence>
<evidence type="ECO:0000313" key="1">
    <source>
        <dbReference type="EMBL" id="TKD12430.1"/>
    </source>
</evidence>
<dbReference type="InterPro" id="IPR011990">
    <property type="entry name" value="TPR-like_helical_dom_sf"/>
</dbReference>
<dbReference type="EMBL" id="SSMQ01000003">
    <property type="protein sequence ID" value="TKD12430.1"/>
    <property type="molecule type" value="Genomic_DNA"/>
</dbReference>
<dbReference type="AlphaFoldDB" id="A0A4U1JIE5"/>
<proteinExistence type="predicted"/>
<comment type="caution">
    <text evidence="1">The sequence shown here is derived from an EMBL/GenBank/DDBJ whole genome shotgun (WGS) entry which is preliminary data.</text>
</comment>
<evidence type="ECO:0008006" key="3">
    <source>
        <dbReference type="Google" id="ProtNLM"/>
    </source>
</evidence>
<reference evidence="1 2" key="1">
    <citation type="submission" date="2019-04" db="EMBL/GenBank/DDBJ databases">
        <authorList>
            <person name="Li Y."/>
            <person name="Wang J."/>
        </authorList>
    </citation>
    <scope>NUCLEOTIDE SEQUENCE [LARGE SCALE GENOMIC DNA]</scope>
    <source>
        <strain evidence="1 2">DSM 14668</strain>
    </source>
</reference>
<evidence type="ECO:0000313" key="2">
    <source>
        <dbReference type="Proteomes" id="UP000309215"/>
    </source>
</evidence>
<organism evidence="1 2">
    <name type="scientific">Polyangium fumosum</name>
    <dbReference type="NCBI Taxonomy" id="889272"/>
    <lineage>
        <taxon>Bacteria</taxon>
        <taxon>Pseudomonadati</taxon>
        <taxon>Myxococcota</taxon>
        <taxon>Polyangia</taxon>
        <taxon>Polyangiales</taxon>
        <taxon>Polyangiaceae</taxon>
        <taxon>Polyangium</taxon>
    </lineage>
</organism>
<dbReference type="SUPFAM" id="SSF48452">
    <property type="entry name" value="TPR-like"/>
    <property type="match status" value="1"/>
</dbReference>
<accession>A0A4U1JIE5</accession>
<keyword evidence="2" id="KW-1185">Reference proteome</keyword>
<dbReference type="Proteomes" id="UP000309215">
    <property type="component" value="Unassembled WGS sequence"/>
</dbReference>
<gene>
    <name evidence="1" type="ORF">E8A74_04850</name>
</gene>
<dbReference type="Gene3D" id="1.25.40.10">
    <property type="entry name" value="Tetratricopeptide repeat domain"/>
    <property type="match status" value="1"/>
</dbReference>